<proteinExistence type="predicted"/>
<name>A0A914P7R4_9BILA</name>
<evidence type="ECO:0000313" key="2">
    <source>
        <dbReference type="WBParaSite" id="PDA_v2.g10739.t1"/>
    </source>
</evidence>
<protein>
    <submittedName>
        <fullName evidence="2">Uncharacterized protein</fullName>
    </submittedName>
</protein>
<keyword evidence="1" id="KW-1185">Reference proteome</keyword>
<organism evidence="1 2">
    <name type="scientific">Panagrolaimus davidi</name>
    <dbReference type="NCBI Taxonomy" id="227884"/>
    <lineage>
        <taxon>Eukaryota</taxon>
        <taxon>Metazoa</taxon>
        <taxon>Ecdysozoa</taxon>
        <taxon>Nematoda</taxon>
        <taxon>Chromadorea</taxon>
        <taxon>Rhabditida</taxon>
        <taxon>Tylenchina</taxon>
        <taxon>Panagrolaimomorpha</taxon>
        <taxon>Panagrolaimoidea</taxon>
        <taxon>Panagrolaimidae</taxon>
        <taxon>Panagrolaimus</taxon>
    </lineage>
</organism>
<reference evidence="2" key="1">
    <citation type="submission" date="2022-11" db="UniProtKB">
        <authorList>
            <consortium name="WormBaseParasite"/>
        </authorList>
    </citation>
    <scope>IDENTIFICATION</scope>
</reference>
<dbReference type="WBParaSite" id="PDA_v2.g10739.t1">
    <property type="protein sequence ID" value="PDA_v2.g10739.t1"/>
    <property type="gene ID" value="PDA_v2.g10739"/>
</dbReference>
<sequence>MKYKAFVTEDNVEMYDGGITQLNTDAATYFLNLIAGDNKTQTDLIDRGFFEKLENSFIETKGGLDVQLILGADKKDLSKMDNIVALEREGIPIHTVFHKSFFSDKYTASILLTVQELILNATKDYYEANTIKGCTKPLSANYDIDANFDDLTCNANPRELKFDGIFQTCVQHGEEKYTKVPGYNLCDSFQFVHPKTQGFQCSDGYEPILMFENFYETEKNAIVDKKVVCKSFLGFTYSCANSTYIVGYYTGAVTYHTYWCREKAGSIPNTELQTSTNASKTYFGGLFIKGEENVFTNTKGCPEYYTPYQFFGNVYVCFSKNSMGEFAAIPFGGFYSCQSVQQRCSPGFTGHFLKFHEGCAVYYCVRAKKYIDFDGNFEPLKSPPYTNFYLALNNKSETDAIFEKPKLDNNTIKAIKQKLTVTKK</sequence>
<dbReference type="AlphaFoldDB" id="A0A914P7R4"/>
<dbReference type="Proteomes" id="UP000887578">
    <property type="component" value="Unplaced"/>
</dbReference>
<evidence type="ECO:0000313" key="1">
    <source>
        <dbReference type="Proteomes" id="UP000887578"/>
    </source>
</evidence>
<accession>A0A914P7R4</accession>